<feature type="active site" description="Proton donor" evidence="3">
    <location>
        <position position="110"/>
    </location>
</feature>
<evidence type="ECO:0000256" key="1">
    <source>
        <dbReference type="ARBA" id="ARBA00022801"/>
    </source>
</evidence>
<dbReference type="PANTHER" id="PTHR31062">
    <property type="entry name" value="XYLOGLUCAN ENDOTRANSGLUCOSYLASE/HYDROLASE PROTEIN 8-RELATED"/>
    <property type="match status" value="1"/>
</dbReference>
<dbReference type="SUPFAM" id="SSF49899">
    <property type="entry name" value="Concanavalin A-like lectins/glucanases"/>
    <property type="match status" value="1"/>
</dbReference>
<evidence type="ECO:0000313" key="6">
    <source>
        <dbReference type="EMBL" id="GAQ82405.1"/>
    </source>
</evidence>
<evidence type="ECO:0000256" key="4">
    <source>
        <dbReference type="SAM" id="SignalP"/>
    </source>
</evidence>
<protein>
    <submittedName>
        <fullName evidence="6">Glycosyl hydrolases family 16</fullName>
    </submittedName>
</protein>
<dbReference type="EMBL" id="DF237059">
    <property type="protein sequence ID" value="GAQ82405.1"/>
    <property type="molecule type" value="Genomic_DNA"/>
</dbReference>
<dbReference type="OMA" id="CPENCTH"/>
<feature type="chain" id="PRO_5012101259" evidence="4">
    <location>
        <begin position="32"/>
        <end position="220"/>
    </location>
</feature>
<evidence type="ECO:0000313" key="7">
    <source>
        <dbReference type="Proteomes" id="UP000054558"/>
    </source>
</evidence>
<reference evidence="6 7" key="1">
    <citation type="journal article" date="2014" name="Nat. Commun.">
        <title>Klebsormidium flaccidum genome reveals primary factors for plant terrestrial adaptation.</title>
        <authorList>
            <person name="Hori K."/>
            <person name="Maruyama F."/>
            <person name="Fujisawa T."/>
            <person name="Togashi T."/>
            <person name="Yamamoto N."/>
            <person name="Seo M."/>
            <person name="Sato S."/>
            <person name="Yamada T."/>
            <person name="Mori H."/>
            <person name="Tajima N."/>
            <person name="Moriyama T."/>
            <person name="Ikeuchi M."/>
            <person name="Watanabe M."/>
            <person name="Wada H."/>
            <person name="Kobayashi K."/>
            <person name="Saito M."/>
            <person name="Masuda T."/>
            <person name="Sasaki-Sekimoto Y."/>
            <person name="Mashiguchi K."/>
            <person name="Awai K."/>
            <person name="Shimojima M."/>
            <person name="Masuda S."/>
            <person name="Iwai M."/>
            <person name="Nobusawa T."/>
            <person name="Narise T."/>
            <person name="Kondo S."/>
            <person name="Saito H."/>
            <person name="Sato R."/>
            <person name="Murakawa M."/>
            <person name="Ihara Y."/>
            <person name="Oshima-Yamada Y."/>
            <person name="Ohtaka K."/>
            <person name="Satoh M."/>
            <person name="Sonobe K."/>
            <person name="Ishii M."/>
            <person name="Ohtani R."/>
            <person name="Kanamori-Sato M."/>
            <person name="Honoki R."/>
            <person name="Miyazaki D."/>
            <person name="Mochizuki H."/>
            <person name="Umetsu J."/>
            <person name="Higashi K."/>
            <person name="Shibata D."/>
            <person name="Kamiya Y."/>
            <person name="Sato N."/>
            <person name="Nakamura Y."/>
            <person name="Tabata S."/>
            <person name="Ida S."/>
            <person name="Kurokawa K."/>
            <person name="Ohta H."/>
        </authorList>
    </citation>
    <scope>NUCLEOTIDE SEQUENCE [LARGE SCALE GENOMIC DNA]</scope>
    <source>
        <strain evidence="6 7">NIES-2285</strain>
    </source>
</reference>
<name>A0A1Y1HUU7_KLENI</name>
<feature type="active site" description="Nucleophile" evidence="3">
    <location>
        <position position="106"/>
    </location>
</feature>
<dbReference type="AlphaFoldDB" id="A0A1Y1HUU7"/>
<organism evidence="6 7">
    <name type="scientific">Klebsormidium nitens</name>
    <name type="common">Green alga</name>
    <name type="synonym">Ulothrix nitens</name>
    <dbReference type="NCBI Taxonomy" id="105231"/>
    <lineage>
        <taxon>Eukaryota</taxon>
        <taxon>Viridiplantae</taxon>
        <taxon>Streptophyta</taxon>
        <taxon>Klebsormidiophyceae</taxon>
        <taxon>Klebsormidiales</taxon>
        <taxon>Klebsormidiaceae</taxon>
        <taxon>Klebsormidium</taxon>
    </lineage>
</organism>
<dbReference type="OrthoDB" id="4781at2759"/>
<gene>
    <name evidence="6" type="ORF">KFL_001100190</name>
</gene>
<dbReference type="STRING" id="105231.A0A1Y1HUU7"/>
<keyword evidence="2" id="KW-0326">Glycosidase</keyword>
<dbReference type="InterPro" id="IPR044791">
    <property type="entry name" value="Beta-glucanase/XTH"/>
</dbReference>
<keyword evidence="1 6" id="KW-0378">Hydrolase</keyword>
<keyword evidence="4" id="KW-0732">Signal</keyword>
<dbReference type="Gene3D" id="2.60.120.200">
    <property type="match status" value="1"/>
</dbReference>
<dbReference type="Proteomes" id="UP000054558">
    <property type="component" value="Unassembled WGS sequence"/>
</dbReference>
<sequence>MATAISTWNILPTFHALGAAVLLILVHSAEAQTILSTIDYSPQQVSTSGSTVAIRMDKSGGARVRTSKQYSYGTFSANIKCPAGDISGFVPAFYTSSLEGSGNQDEIDVEFLGKNKGAIQTNYYVNGQGGREQMISLGFDCSSAFHKYTIQWTSSSIKWFVDDKLVRTATNDGSSPYPTKPSYLYASIWDASSVNGGAWAGTATYANAPYSFQLQGISAS</sequence>
<proteinExistence type="predicted"/>
<dbReference type="InterPro" id="IPR008264">
    <property type="entry name" value="Beta_glucanase"/>
</dbReference>
<keyword evidence="7" id="KW-1185">Reference proteome</keyword>
<dbReference type="InterPro" id="IPR013320">
    <property type="entry name" value="ConA-like_dom_sf"/>
</dbReference>
<feature type="domain" description="GH16" evidence="5">
    <location>
        <begin position="6"/>
        <end position="220"/>
    </location>
</feature>
<dbReference type="InterPro" id="IPR000757">
    <property type="entry name" value="Beta-glucanase-like"/>
</dbReference>
<dbReference type="PROSITE" id="PS51762">
    <property type="entry name" value="GH16_2"/>
    <property type="match status" value="1"/>
</dbReference>
<accession>A0A1Y1HUU7</accession>
<dbReference type="PRINTS" id="PR00737">
    <property type="entry name" value="GLHYDRLASE16"/>
</dbReference>
<feature type="signal peptide" evidence="4">
    <location>
        <begin position="1"/>
        <end position="31"/>
    </location>
</feature>
<evidence type="ECO:0000256" key="2">
    <source>
        <dbReference type="ARBA" id="ARBA00023295"/>
    </source>
</evidence>
<evidence type="ECO:0000259" key="5">
    <source>
        <dbReference type="PROSITE" id="PS51762"/>
    </source>
</evidence>
<dbReference type="GO" id="GO:0004553">
    <property type="term" value="F:hydrolase activity, hydrolyzing O-glycosyl compounds"/>
    <property type="evidence" value="ECO:0007669"/>
    <property type="project" value="InterPro"/>
</dbReference>
<dbReference type="Pfam" id="PF00722">
    <property type="entry name" value="Glyco_hydro_16"/>
    <property type="match status" value="1"/>
</dbReference>
<evidence type="ECO:0000256" key="3">
    <source>
        <dbReference type="PIRSR" id="PIRSR608264-1"/>
    </source>
</evidence>
<dbReference type="GO" id="GO:0005975">
    <property type="term" value="P:carbohydrate metabolic process"/>
    <property type="evidence" value="ECO:0007669"/>
    <property type="project" value="InterPro"/>
</dbReference>